<protein>
    <submittedName>
        <fullName evidence="1">Uncharacterized protein</fullName>
    </submittedName>
</protein>
<dbReference type="EMBL" id="MU267408">
    <property type="protein sequence ID" value="KAH7916961.1"/>
    <property type="molecule type" value="Genomic_DNA"/>
</dbReference>
<gene>
    <name evidence="1" type="ORF">BV22DRAFT_1135840</name>
</gene>
<feature type="non-terminal residue" evidence="1">
    <location>
        <position position="1"/>
    </location>
</feature>
<sequence length="402" mass="47573">PRSNYFTQLIVDLLAQTAHLFFFTRRTRQEQRRLRSVNAEAVERILSESDSTEHWLNLRYTPNHRILPRPNPPPYIADSTTPILQTLGAFPEDIVNWEHLPDYVDTRHWTRFEELAPYLVFNQQTVLFDGVANPGYHDRLHLFLAELHVANQVRQRLIEYEVLPQQFYDFNRFLTGDYPTINDHRASYLQVREWQRERVLRLGSYTDHFNYDTFAPYESGDPLDVDSVFPDQNPRTEPWPAYYLFLRLISTYGDVGSFTDPYGFTDDEEVGQLSQGLTLQYIPVPPRRLPTPEFVPGRVTYDSDFADAEDNASSHSSDLEFELFEEHARLPDGSYPDWIQFPSRYDSVFREIREYRWEEPSVAFEQELYAAWFHLNLPDRFFQYELLFAEIRESRAESPAEP</sequence>
<accession>A0ACB8AU64</accession>
<dbReference type="Proteomes" id="UP000790709">
    <property type="component" value="Unassembled WGS sequence"/>
</dbReference>
<comment type="caution">
    <text evidence="1">The sequence shown here is derived from an EMBL/GenBank/DDBJ whole genome shotgun (WGS) entry which is preliminary data.</text>
</comment>
<reference evidence="1" key="1">
    <citation type="journal article" date="2021" name="New Phytol.">
        <title>Evolutionary innovations through gain and loss of genes in the ectomycorrhizal Boletales.</title>
        <authorList>
            <person name="Wu G."/>
            <person name="Miyauchi S."/>
            <person name="Morin E."/>
            <person name="Kuo A."/>
            <person name="Drula E."/>
            <person name="Varga T."/>
            <person name="Kohler A."/>
            <person name="Feng B."/>
            <person name="Cao Y."/>
            <person name="Lipzen A."/>
            <person name="Daum C."/>
            <person name="Hundley H."/>
            <person name="Pangilinan J."/>
            <person name="Johnson J."/>
            <person name="Barry K."/>
            <person name="LaButti K."/>
            <person name="Ng V."/>
            <person name="Ahrendt S."/>
            <person name="Min B."/>
            <person name="Choi I.G."/>
            <person name="Park H."/>
            <person name="Plett J.M."/>
            <person name="Magnuson J."/>
            <person name="Spatafora J.W."/>
            <person name="Nagy L.G."/>
            <person name="Henrissat B."/>
            <person name="Grigoriev I.V."/>
            <person name="Yang Z.L."/>
            <person name="Xu J."/>
            <person name="Martin F.M."/>
        </authorList>
    </citation>
    <scope>NUCLEOTIDE SEQUENCE</scope>
    <source>
        <strain evidence="1">KUC20120723A-06</strain>
    </source>
</reference>
<proteinExistence type="predicted"/>
<name>A0ACB8AU64_9AGAM</name>
<evidence type="ECO:0000313" key="2">
    <source>
        <dbReference type="Proteomes" id="UP000790709"/>
    </source>
</evidence>
<keyword evidence="2" id="KW-1185">Reference proteome</keyword>
<organism evidence="1 2">
    <name type="scientific">Leucogyrophana mollusca</name>
    <dbReference type="NCBI Taxonomy" id="85980"/>
    <lineage>
        <taxon>Eukaryota</taxon>
        <taxon>Fungi</taxon>
        <taxon>Dikarya</taxon>
        <taxon>Basidiomycota</taxon>
        <taxon>Agaricomycotina</taxon>
        <taxon>Agaricomycetes</taxon>
        <taxon>Agaricomycetidae</taxon>
        <taxon>Boletales</taxon>
        <taxon>Boletales incertae sedis</taxon>
        <taxon>Leucogyrophana</taxon>
    </lineage>
</organism>
<evidence type="ECO:0000313" key="1">
    <source>
        <dbReference type="EMBL" id="KAH7916961.1"/>
    </source>
</evidence>